<comment type="caution">
    <text evidence="2">The sequence shown here is derived from an EMBL/GenBank/DDBJ whole genome shotgun (WGS) entry which is preliminary data.</text>
</comment>
<keyword evidence="1" id="KW-0732">Signal</keyword>
<name>A0A2T7PTV0_POMCA</name>
<sequence>MSNGCADLVTMKVAVLLLALCVAAMAQHRPPEDTTPALSITVGLCLVMKTTSDLQENVVTGQAENERCIFDDRRLSDGGICSVLFVAAVHCRQEEESSGGVCGVCGVCGVVVFAVSCAHLQVNQGKNSTMKFALLVLALCVVAMAQRETQPPITITVEELIWLEVGNIIRADPRISLSDCKSRCDSHFALNDALDESLTDIYCQRECELAMNTHEDFFRPPGDRGDRPGRK</sequence>
<feature type="signal peptide" evidence="1">
    <location>
        <begin position="1"/>
        <end position="26"/>
    </location>
</feature>
<dbReference type="Proteomes" id="UP000245119">
    <property type="component" value="Linkage Group LG2"/>
</dbReference>
<keyword evidence="3" id="KW-1185">Reference proteome</keyword>
<evidence type="ECO:0000313" key="2">
    <source>
        <dbReference type="EMBL" id="PVD36848.1"/>
    </source>
</evidence>
<dbReference type="AlphaFoldDB" id="A0A2T7PTV0"/>
<evidence type="ECO:0000256" key="1">
    <source>
        <dbReference type="SAM" id="SignalP"/>
    </source>
</evidence>
<proteinExistence type="predicted"/>
<accession>A0A2T7PTV0</accession>
<protein>
    <submittedName>
        <fullName evidence="2">Uncharacterized protein</fullName>
    </submittedName>
</protein>
<dbReference type="EMBL" id="PZQS01000002">
    <property type="protein sequence ID" value="PVD36848.1"/>
    <property type="molecule type" value="Genomic_DNA"/>
</dbReference>
<gene>
    <name evidence="2" type="ORF">C0Q70_03838</name>
</gene>
<feature type="chain" id="PRO_5015556342" evidence="1">
    <location>
        <begin position="27"/>
        <end position="231"/>
    </location>
</feature>
<evidence type="ECO:0000313" key="3">
    <source>
        <dbReference type="Proteomes" id="UP000245119"/>
    </source>
</evidence>
<reference evidence="2 3" key="1">
    <citation type="submission" date="2018-04" db="EMBL/GenBank/DDBJ databases">
        <title>The genome of golden apple snail Pomacea canaliculata provides insight into stress tolerance and invasive adaptation.</title>
        <authorList>
            <person name="Liu C."/>
            <person name="Liu B."/>
            <person name="Ren Y."/>
            <person name="Zhang Y."/>
            <person name="Wang H."/>
            <person name="Li S."/>
            <person name="Jiang F."/>
            <person name="Yin L."/>
            <person name="Zhang G."/>
            <person name="Qian W."/>
            <person name="Fan W."/>
        </authorList>
    </citation>
    <scope>NUCLEOTIDE SEQUENCE [LARGE SCALE GENOMIC DNA]</scope>
    <source>
        <strain evidence="2">SZHN2017</strain>
        <tissue evidence="2">Muscle</tissue>
    </source>
</reference>
<organism evidence="2 3">
    <name type="scientific">Pomacea canaliculata</name>
    <name type="common">Golden apple snail</name>
    <dbReference type="NCBI Taxonomy" id="400727"/>
    <lineage>
        <taxon>Eukaryota</taxon>
        <taxon>Metazoa</taxon>
        <taxon>Spiralia</taxon>
        <taxon>Lophotrochozoa</taxon>
        <taxon>Mollusca</taxon>
        <taxon>Gastropoda</taxon>
        <taxon>Caenogastropoda</taxon>
        <taxon>Architaenioglossa</taxon>
        <taxon>Ampullarioidea</taxon>
        <taxon>Ampullariidae</taxon>
        <taxon>Pomacea</taxon>
    </lineage>
</organism>